<organism evidence="5 6">
    <name type="scientific">Dactylosporangium sucinum</name>
    <dbReference type="NCBI Taxonomy" id="1424081"/>
    <lineage>
        <taxon>Bacteria</taxon>
        <taxon>Bacillati</taxon>
        <taxon>Actinomycetota</taxon>
        <taxon>Actinomycetes</taxon>
        <taxon>Micromonosporales</taxon>
        <taxon>Micromonosporaceae</taxon>
        <taxon>Dactylosporangium</taxon>
    </lineage>
</organism>
<dbReference type="InterPro" id="IPR011711">
    <property type="entry name" value="GntR_C"/>
</dbReference>
<proteinExistence type="predicted"/>
<keyword evidence="3" id="KW-0804">Transcription</keyword>
<evidence type="ECO:0000256" key="1">
    <source>
        <dbReference type="ARBA" id="ARBA00023015"/>
    </source>
</evidence>
<dbReference type="InterPro" id="IPR036390">
    <property type="entry name" value="WH_DNA-bd_sf"/>
</dbReference>
<keyword evidence="6" id="KW-1185">Reference proteome</keyword>
<evidence type="ECO:0000313" key="5">
    <source>
        <dbReference type="EMBL" id="GGM46090.1"/>
    </source>
</evidence>
<dbReference type="Pfam" id="PF00392">
    <property type="entry name" value="GntR"/>
    <property type="match status" value="1"/>
</dbReference>
<dbReference type="GO" id="GO:0003700">
    <property type="term" value="F:DNA-binding transcription factor activity"/>
    <property type="evidence" value="ECO:0007669"/>
    <property type="project" value="InterPro"/>
</dbReference>
<dbReference type="Gene3D" id="1.10.10.10">
    <property type="entry name" value="Winged helix-like DNA-binding domain superfamily/Winged helix DNA-binding domain"/>
    <property type="match status" value="1"/>
</dbReference>
<dbReference type="SMART" id="SM00895">
    <property type="entry name" value="FCD"/>
    <property type="match status" value="1"/>
</dbReference>
<evidence type="ECO:0000259" key="4">
    <source>
        <dbReference type="PROSITE" id="PS50949"/>
    </source>
</evidence>
<dbReference type="PANTHER" id="PTHR43537:SF5">
    <property type="entry name" value="UXU OPERON TRANSCRIPTIONAL REGULATOR"/>
    <property type="match status" value="1"/>
</dbReference>
<accession>A0A917WZU8</accession>
<dbReference type="InterPro" id="IPR036388">
    <property type="entry name" value="WH-like_DNA-bd_sf"/>
</dbReference>
<dbReference type="SMART" id="SM00345">
    <property type="entry name" value="HTH_GNTR"/>
    <property type="match status" value="1"/>
</dbReference>
<dbReference type="Gene3D" id="1.20.120.530">
    <property type="entry name" value="GntR ligand-binding domain-like"/>
    <property type="match status" value="1"/>
</dbReference>
<name>A0A917WZU8_9ACTN</name>
<dbReference type="SUPFAM" id="SSF46785">
    <property type="entry name" value="Winged helix' DNA-binding domain"/>
    <property type="match status" value="1"/>
</dbReference>
<dbReference type="EMBL" id="BMPI01000028">
    <property type="protein sequence ID" value="GGM46090.1"/>
    <property type="molecule type" value="Genomic_DNA"/>
</dbReference>
<dbReference type="Proteomes" id="UP000642070">
    <property type="component" value="Unassembled WGS sequence"/>
</dbReference>
<protein>
    <submittedName>
        <fullName evidence="5">GntR family transcriptional regulator</fullName>
    </submittedName>
</protein>
<dbReference type="SUPFAM" id="SSF48008">
    <property type="entry name" value="GntR ligand-binding domain-like"/>
    <property type="match status" value="1"/>
</dbReference>
<evidence type="ECO:0000313" key="6">
    <source>
        <dbReference type="Proteomes" id="UP000642070"/>
    </source>
</evidence>
<feature type="domain" description="HTH gntR-type" evidence="4">
    <location>
        <begin position="33"/>
        <end position="103"/>
    </location>
</feature>
<dbReference type="PANTHER" id="PTHR43537">
    <property type="entry name" value="TRANSCRIPTIONAL REGULATOR, GNTR FAMILY"/>
    <property type="match status" value="1"/>
</dbReference>
<dbReference type="AlphaFoldDB" id="A0A917WZU8"/>
<dbReference type="InterPro" id="IPR008920">
    <property type="entry name" value="TF_FadR/GntR_C"/>
</dbReference>
<keyword evidence="2" id="KW-0238">DNA-binding</keyword>
<dbReference type="PROSITE" id="PS50949">
    <property type="entry name" value="HTH_GNTR"/>
    <property type="match status" value="1"/>
</dbReference>
<dbReference type="CDD" id="cd07377">
    <property type="entry name" value="WHTH_GntR"/>
    <property type="match status" value="1"/>
</dbReference>
<keyword evidence="1" id="KW-0805">Transcription regulation</keyword>
<reference evidence="5" key="2">
    <citation type="submission" date="2020-09" db="EMBL/GenBank/DDBJ databases">
        <authorList>
            <person name="Sun Q."/>
            <person name="Ohkuma M."/>
        </authorList>
    </citation>
    <scope>NUCLEOTIDE SEQUENCE</scope>
    <source>
        <strain evidence="5">JCM 19831</strain>
    </source>
</reference>
<sequence length="265" mass="29004">MTRGSKTSGKVTDDKAVVSRSAVADALSLSRIRPAYQQVTDQLLQRILSGSLAAGDRLPSEAELASAFGVSRSTIREALRALASRDVIRTTRGTTGGTFVARVQLDQVSEYLETSIGLLSGTDVSVADMLEARELLEVPAARVAAHRRNQQHLAALREAIDREIMSRGRGGKFREHRNFHGLVVKATGNGLLAVMTEPVFRVLQARFLDPDVPQEFWGQVDHDHEAILRAIDDGDGDAAARAMSEHLVRLRQAYRDNRPAGDDRD</sequence>
<dbReference type="GO" id="GO:0003677">
    <property type="term" value="F:DNA binding"/>
    <property type="evidence" value="ECO:0007669"/>
    <property type="project" value="UniProtKB-KW"/>
</dbReference>
<dbReference type="RefSeq" id="WP_190252817.1">
    <property type="nucleotide sequence ID" value="NZ_BMPI01000028.1"/>
</dbReference>
<evidence type="ECO:0000256" key="3">
    <source>
        <dbReference type="ARBA" id="ARBA00023163"/>
    </source>
</evidence>
<dbReference type="InterPro" id="IPR000524">
    <property type="entry name" value="Tscrpt_reg_HTH_GntR"/>
</dbReference>
<reference evidence="5" key="1">
    <citation type="journal article" date="2014" name="Int. J. Syst. Evol. Microbiol.">
        <title>Complete genome sequence of Corynebacterium casei LMG S-19264T (=DSM 44701T), isolated from a smear-ripened cheese.</title>
        <authorList>
            <consortium name="US DOE Joint Genome Institute (JGI-PGF)"/>
            <person name="Walter F."/>
            <person name="Albersmeier A."/>
            <person name="Kalinowski J."/>
            <person name="Ruckert C."/>
        </authorList>
    </citation>
    <scope>NUCLEOTIDE SEQUENCE</scope>
    <source>
        <strain evidence="5">JCM 19831</strain>
    </source>
</reference>
<gene>
    <name evidence="5" type="ORF">GCM10007977_054800</name>
</gene>
<comment type="caution">
    <text evidence="5">The sequence shown here is derived from an EMBL/GenBank/DDBJ whole genome shotgun (WGS) entry which is preliminary data.</text>
</comment>
<dbReference type="PRINTS" id="PR00035">
    <property type="entry name" value="HTHGNTR"/>
</dbReference>
<evidence type="ECO:0000256" key="2">
    <source>
        <dbReference type="ARBA" id="ARBA00023125"/>
    </source>
</evidence>
<dbReference type="Pfam" id="PF07729">
    <property type="entry name" value="FCD"/>
    <property type="match status" value="1"/>
</dbReference>